<feature type="domain" description="Exonuclease" evidence="4">
    <location>
        <begin position="204"/>
        <end position="264"/>
    </location>
</feature>
<dbReference type="InterPro" id="IPR047201">
    <property type="entry name" value="ERI-1_3'hExo-like"/>
</dbReference>
<evidence type="ECO:0000259" key="4">
    <source>
        <dbReference type="Pfam" id="PF00929"/>
    </source>
</evidence>
<keyword evidence="3" id="KW-0269">Exonuclease</keyword>
<organism evidence="5 6">
    <name type="scientific">Eschrichtius robustus</name>
    <name type="common">California gray whale</name>
    <name type="synonym">Eschrichtius gibbosus</name>
    <dbReference type="NCBI Taxonomy" id="9764"/>
    <lineage>
        <taxon>Eukaryota</taxon>
        <taxon>Metazoa</taxon>
        <taxon>Chordata</taxon>
        <taxon>Craniata</taxon>
        <taxon>Vertebrata</taxon>
        <taxon>Euteleostomi</taxon>
        <taxon>Mammalia</taxon>
        <taxon>Eutheria</taxon>
        <taxon>Laurasiatheria</taxon>
        <taxon>Artiodactyla</taxon>
        <taxon>Whippomorpha</taxon>
        <taxon>Cetacea</taxon>
        <taxon>Mysticeti</taxon>
        <taxon>Eschrichtiidae</taxon>
        <taxon>Eschrichtius</taxon>
    </lineage>
</organism>
<keyword evidence="6" id="KW-1185">Reference proteome</keyword>
<dbReference type="InterPro" id="IPR012337">
    <property type="entry name" value="RNaseH-like_sf"/>
</dbReference>
<name>A0AB34GJT3_ESCRO</name>
<dbReference type="GO" id="GO:0000175">
    <property type="term" value="F:3'-5'-RNA exonuclease activity"/>
    <property type="evidence" value="ECO:0007669"/>
    <property type="project" value="InterPro"/>
</dbReference>
<dbReference type="Pfam" id="PF00929">
    <property type="entry name" value="RNase_T"/>
    <property type="match status" value="1"/>
</dbReference>
<dbReference type="EMBL" id="JAIQCJ010002214">
    <property type="protein sequence ID" value="KAJ8779517.1"/>
    <property type="molecule type" value="Genomic_DNA"/>
</dbReference>
<evidence type="ECO:0000313" key="5">
    <source>
        <dbReference type="EMBL" id="KAJ8779517.1"/>
    </source>
</evidence>
<dbReference type="InterPro" id="IPR036397">
    <property type="entry name" value="RNaseH_sf"/>
</dbReference>
<dbReference type="PANTHER" id="PTHR23044">
    <property type="entry name" value="3'-5' EXONUCLEASE ERI1-RELATED"/>
    <property type="match status" value="1"/>
</dbReference>
<dbReference type="Gene3D" id="3.30.420.10">
    <property type="entry name" value="Ribonuclease H-like superfamily/Ribonuclease H"/>
    <property type="match status" value="2"/>
</dbReference>
<dbReference type="CDD" id="cd06133">
    <property type="entry name" value="ERI-1_3'hExo_like"/>
    <property type="match status" value="1"/>
</dbReference>
<accession>A0AB34GJT3</accession>
<gene>
    <name evidence="5" type="ORF">J1605_012401</name>
</gene>
<evidence type="ECO:0000256" key="2">
    <source>
        <dbReference type="ARBA" id="ARBA00022801"/>
    </source>
</evidence>
<evidence type="ECO:0000256" key="1">
    <source>
        <dbReference type="ARBA" id="ARBA00022722"/>
    </source>
</evidence>
<dbReference type="GO" id="GO:0003676">
    <property type="term" value="F:nucleic acid binding"/>
    <property type="evidence" value="ECO:0007669"/>
    <property type="project" value="InterPro"/>
</dbReference>
<dbReference type="PANTHER" id="PTHR23044:SF61">
    <property type="entry name" value="3'-5' EXORIBONUCLEASE 1-RELATED"/>
    <property type="match status" value="1"/>
</dbReference>
<dbReference type="Proteomes" id="UP001159641">
    <property type="component" value="Unassembled WGS sequence"/>
</dbReference>
<dbReference type="AlphaFoldDB" id="A0AB34GJT3"/>
<reference evidence="5 6" key="1">
    <citation type="submission" date="2022-11" db="EMBL/GenBank/DDBJ databases">
        <title>Whole genome sequence of Eschrichtius robustus ER-17-0199.</title>
        <authorList>
            <person name="Bruniche-Olsen A."/>
            <person name="Black A.N."/>
            <person name="Fields C.J."/>
            <person name="Walden K."/>
            <person name="Dewoody J.A."/>
        </authorList>
    </citation>
    <scope>NUCLEOTIDE SEQUENCE [LARGE SCALE GENOMIC DNA]</scope>
    <source>
        <strain evidence="5">ER-17-0199</strain>
        <tissue evidence="5">Blubber</tissue>
    </source>
</reference>
<sequence>MLAPLQTGAARFSSYLLSRARKVLGSHLFSPCGVPEFCSISTRKLAAHSFGASMAAMMSFPPQRYHYFLVLDFEATCDKPQIHPQELFLDMEVGFYPVRRIVAALSSPAGVHVAHFGVDVHRTLVAVTPKPREQPESFGGNFNCAALTWGQVLSPPQCSEKTKANFVYFSKADYILSRNPTPTPVQCPTQSRCSGSLIECKCHTKEIIEFPILKLNGRTMEIESTFHMYVQPVVHPQLTPFCTELTGIIQAMVDGQPSLQQVLENSPSMAFVCCQLLQEVRPARLPHCSLPLDASCLSGVQRLRWRVDEWMAKEGLLDPNVKSIFVTCGDWDLKVM</sequence>
<dbReference type="InterPro" id="IPR051274">
    <property type="entry name" value="3-5_Exoribonuclease"/>
</dbReference>
<evidence type="ECO:0000256" key="3">
    <source>
        <dbReference type="ARBA" id="ARBA00022839"/>
    </source>
</evidence>
<keyword evidence="2" id="KW-0378">Hydrolase</keyword>
<comment type="caution">
    <text evidence="5">The sequence shown here is derived from an EMBL/GenBank/DDBJ whole genome shotgun (WGS) entry which is preliminary data.</text>
</comment>
<dbReference type="InterPro" id="IPR013520">
    <property type="entry name" value="Ribonucl_H"/>
</dbReference>
<protein>
    <recommendedName>
        <fullName evidence="4">Exonuclease domain-containing protein</fullName>
    </recommendedName>
</protein>
<proteinExistence type="predicted"/>
<keyword evidence="1" id="KW-0540">Nuclease</keyword>
<evidence type="ECO:0000313" key="6">
    <source>
        <dbReference type="Proteomes" id="UP001159641"/>
    </source>
</evidence>
<dbReference type="SUPFAM" id="SSF53098">
    <property type="entry name" value="Ribonuclease H-like"/>
    <property type="match status" value="1"/>
</dbReference>